<sequence>MKEVQDILDHYAEKQEDTIKASSYWVWTVEAEQQSRGRRRAGKRIDTTWQPYAPVWMVEQQLIVDEEVFPYPEGQADLMELI</sequence>
<reference evidence="1 2" key="1">
    <citation type="submission" date="2023-07" db="EMBL/GenBank/DDBJ databases">
        <title>Genomic Encyclopedia of Type Strains, Phase IV (KMG-IV): sequencing the most valuable type-strain genomes for metagenomic binning, comparative biology and taxonomic classification.</title>
        <authorList>
            <person name="Goeker M."/>
        </authorList>
    </citation>
    <scope>NUCLEOTIDE SEQUENCE [LARGE SCALE GENOMIC DNA]</scope>
    <source>
        <strain evidence="1 2">DSM 22170</strain>
    </source>
</reference>
<organism evidence="1 2">
    <name type="scientific">Paenibacillus hunanensis</name>
    <dbReference type="NCBI Taxonomy" id="539262"/>
    <lineage>
        <taxon>Bacteria</taxon>
        <taxon>Bacillati</taxon>
        <taxon>Bacillota</taxon>
        <taxon>Bacilli</taxon>
        <taxon>Bacillales</taxon>
        <taxon>Paenibacillaceae</taxon>
        <taxon>Paenibacillus</taxon>
    </lineage>
</organism>
<dbReference type="Proteomes" id="UP001185028">
    <property type="component" value="Unassembled WGS sequence"/>
</dbReference>
<protein>
    <submittedName>
        <fullName evidence="1">Uncharacterized protein</fullName>
    </submittedName>
</protein>
<comment type="caution">
    <text evidence="1">The sequence shown here is derived from an EMBL/GenBank/DDBJ whole genome shotgun (WGS) entry which is preliminary data.</text>
</comment>
<keyword evidence="2" id="KW-1185">Reference proteome</keyword>
<gene>
    <name evidence="1" type="ORF">JOC58_001331</name>
</gene>
<proteinExistence type="predicted"/>
<dbReference type="RefSeq" id="WP_188773634.1">
    <property type="nucleotide sequence ID" value="NZ_BMMB01000001.1"/>
</dbReference>
<name>A0ABU1IW01_9BACL</name>
<evidence type="ECO:0000313" key="2">
    <source>
        <dbReference type="Proteomes" id="UP001185028"/>
    </source>
</evidence>
<evidence type="ECO:0000313" key="1">
    <source>
        <dbReference type="EMBL" id="MDR6243444.1"/>
    </source>
</evidence>
<accession>A0ABU1IW01</accession>
<dbReference type="EMBL" id="JAVDQH010000004">
    <property type="protein sequence ID" value="MDR6243444.1"/>
    <property type="molecule type" value="Genomic_DNA"/>
</dbReference>